<dbReference type="PIRSF" id="PIRSF035170">
    <property type="entry name" value="HD_phosphohydro"/>
    <property type="match status" value="1"/>
</dbReference>
<dbReference type="SUPFAM" id="SSF109604">
    <property type="entry name" value="HD-domain/PDEase-like"/>
    <property type="match status" value="1"/>
</dbReference>
<organism evidence="1 2">
    <name type="scientific">Flavobacterium oreochromis</name>
    <dbReference type="NCBI Taxonomy" id="2906078"/>
    <lineage>
        <taxon>Bacteria</taxon>
        <taxon>Pseudomonadati</taxon>
        <taxon>Bacteroidota</taxon>
        <taxon>Flavobacteriia</taxon>
        <taxon>Flavobacteriales</taxon>
        <taxon>Flavobacteriaceae</taxon>
        <taxon>Flavobacterium</taxon>
    </lineage>
</organism>
<dbReference type="PANTHER" id="PTHR21174">
    <property type="match status" value="1"/>
</dbReference>
<name>A0ABW8PBS5_9FLAO</name>
<evidence type="ECO:0008006" key="3">
    <source>
        <dbReference type="Google" id="ProtNLM"/>
    </source>
</evidence>
<dbReference type="EMBL" id="JAZGZP010000026">
    <property type="protein sequence ID" value="MFK7002015.1"/>
    <property type="molecule type" value="Genomic_DNA"/>
</dbReference>
<gene>
    <name evidence="1" type="ORF">V3I07_14075</name>
</gene>
<sequence length="203" mass="24428">MNHQKLFLETLSTLGLSDIETNIKWELLHKNYSKKNRYYHNWFHIEAMIKSWSDYKNQLENPVEVLLAIYYHDVIYVSTSKNNELKSAELAVAALQKATQINTKIIYDLILCTKSHEAKTNDEKWLVDFDLQILGKEWEVYDHYFKQIRKEYRMYPNFMYNPGRKKALQHFLEKEVIYQTDTFRGLYEKQARMNIQNEISLLS</sequence>
<reference evidence="1 2" key="1">
    <citation type="submission" date="2024-02" db="EMBL/GenBank/DDBJ databases">
        <title>Comparative Genomic Analysis of Flavobacterium Species Causing Columnaris Disease of Freshwater Fish in Thailand: Insights into Virulence and Resistance Mechanisms.</title>
        <authorList>
            <person name="Nguyen D."/>
            <person name="Chokmangmeepisarn P."/>
            <person name="Khianchaikhan K."/>
            <person name="Morishita M."/>
            <person name="Bunnoy A."/>
            <person name="Rodkhum C."/>
        </authorList>
    </citation>
    <scope>NUCLEOTIDE SEQUENCE [LARGE SCALE GENOMIC DNA]</scope>
    <source>
        <strain evidence="1 2">CNRT2201</strain>
    </source>
</reference>
<evidence type="ECO:0000313" key="1">
    <source>
        <dbReference type="EMBL" id="MFK7002015.1"/>
    </source>
</evidence>
<dbReference type="PANTHER" id="PTHR21174:SF0">
    <property type="entry name" value="HD PHOSPHOHYDROLASE FAMILY PROTEIN-RELATED"/>
    <property type="match status" value="1"/>
</dbReference>
<evidence type="ECO:0000313" key="2">
    <source>
        <dbReference type="Proteomes" id="UP001621706"/>
    </source>
</evidence>
<dbReference type="Proteomes" id="UP001621706">
    <property type="component" value="Unassembled WGS sequence"/>
</dbReference>
<keyword evidence="2" id="KW-1185">Reference proteome</keyword>
<protein>
    <recommendedName>
        <fullName evidence="3">Metal-dependent HD superfamily phosphohydrolase</fullName>
    </recommendedName>
</protein>
<dbReference type="RefSeq" id="WP_088399868.1">
    <property type="nucleotide sequence ID" value="NZ_JAZGZP010000026.1"/>
</dbReference>
<proteinExistence type="predicted"/>
<comment type="caution">
    <text evidence="1">The sequence shown here is derived from an EMBL/GenBank/DDBJ whole genome shotgun (WGS) entry which is preliminary data.</text>
</comment>
<accession>A0ABW8PBS5</accession>
<dbReference type="InterPro" id="IPR009218">
    <property type="entry name" value="HD_phosphohydro"/>
</dbReference>